<feature type="chain" id="PRO_5009163446" description="peptidylprolyl isomerase" evidence="7">
    <location>
        <begin position="27"/>
        <end position="190"/>
    </location>
</feature>
<dbReference type="PROSITE" id="PS50059">
    <property type="entry name" value="FKBP_PPIASE"/>
    <property type="match status" value="1"/>
</dbReference>
<dbReference type="PANTHER" id="PTHR45779:SF7">
    <property type="entry name" value="PEPTIDYLPROLYL ISOMERASE"/>
    <property type="match status" value="1"/>
</dbReference>
<dbReference type="PANTHER" id="PTHR45779">
    <property type="entry name" value="PEPTIDYLPROLYL ISOMERASE"/>
    <property type="match status" value="1"/>
</dbReference>
<gene>
    <name evidence="9" type="ORF">PACTADRAFT_49001</name>
</gene>
<feature type="signal peptide" evidence="7">
    <location>
        <begin position="1"/>
        <end position="26"/>
    </location>
</feature>
<dbReference type="STRING" id="669874.A0A1E4TZT7"/>
<dbReference type="GO" id="GO:0005783">
    <property type="term" value="C:endoplasmic reticulum"/>
    <property type="evidence" value="ECO:0007669"/>
    <property type="project" value="TreeGrafter"/>
</dbReference>
<evidence type="ECO:0000256" key="6">
    <source>
        <dbReference type="PROSITE-ProRule" id="PRU00277"/>
    </source>
</evidence>
<dbReference type="Pfam" id="PF00254">
    <property type="entry name" value="FKBP_C"/>
    <property type="match status" value="1"/>
</dbReference>
<dbReference type="InterPro" id="IPR001179">
    <property type="entry name" value="PPIase_FKBP_dom"/>
</dbReference>
<dbReference type="Proteomes" id="UP000094236">
    <property type="component" value="Unassembled WGS sequence"/>
</dbReference>
<evidence type="ECO:0000313" key="10">
    <source>
        <dbReference type="Proteomes" id="UP000094236"/>
    </source>
</evidence>
<keyword evidence="10" id="KW-1185">Reference proteome</keyword>
<keyword evidence="7" id="KW-0732">Signal</keyword>
<proteinExistence type="inferred from homology"/>
<comment type="catalytic activity">
    <reaction evidence="1 6">
        <text>[protein]-peptidylproline (omega=180) = [protein]-peptidylproline (omega=0)</text>
        <dbReference type="Rhea" id="RHEA:16237"/>
        <dbReference type="Rhea" id="RHEA-COMP:10747"/>
        <dbReference type="Rhea" id="RHEA-COMP:10748"/>
        <dbReference type="ChEBI" id="CHEBI:83833"/>
        <dbReference type="ChEBI" id="CHEBI:83834"/>
        <dbReference type="EC" id="5.2.1.8"/>
    </reaction>
</comment>
<name>A0A1E4TZT7_PACTA</name>
<accession>A0A1E4TZT7</accession>
<keyword evidence="3 6" id="KW-0697">Rotamase</keyword>
<dbReference type="InterPro" id="IPR046357">
    <property type="entry name" value="PPIase_dom_sf"/>
</dbReference>
<evidence type="ECO:0000256" key="1">
    <source>
        <dbReference type="ARBA" id="ARBA00000971"/>
    </source>
</evidence>
<dbReference type="SUPFAM" id="SSF54534">
    <property type="entry name" value="FKBP-like"/>
    <property type="match status" value="1"/>
</dbReference>
<evidence type="ECO:0000259" key="8">
    <source>
        <dbReference type="PROSITE" id="PS50059"/>
    </source>
</evidence>
<protein>
    <recommendedName>
        <fullName evidence="2 6">peptidylprolyl isomerase</fullName>
        <ecNumber evidence="2 6">5.2.1.8</ecNumber>
    </recommendedName>
</protein>
<dbReference type="EMBL" id="KV454012">
    <property type="protein sequence ID" value="ODV97260.1"/>
    <property type="molecule type" value="Genomic_DNA"/>
</dbReference>
<evidence type="ECO:0000256" key="7">
    <source>
        <dbReference type="SAM" id="SignalP"/>
    </source>
</evidence>
<dbReference type="GO" id="GO:0003755">
    <property type="term" value="F:peptidyl-prolyl cis-trans isomerase activity"/>
    <property type="evidence" value="ECO:0007669"/>
    <property type="project" value="UniProtKB-KW"/>
</dbReference>
<sequence>MLFGKSYLFYLLLFVIVLSLISDVDAKKSNKKRKNARSVKRDNPYQQPQVIDVNSNDIKHNWAEAQNQNSDDSVQIGVTKKVGDDECARKTKDGDVLTINYTGYLADGSVFDSSKIKGRPTVFKLGAGQVLPGWDQGLRNMCIGEERKLTVPSSLAGIVGSSADSLVFKIELLSIEGYEAPKNNVEKDEL</sequence>
<evidence type="ECO:0000256" key="5">
    <source>
        <dbReference type="ARBA" id="ARBA00024206"/>
    </source>
</evidence>
<dbReference type="AlphaFoldDB" id="A0A1E4TZT7"/>
<organism evidence="9 10">
    <name type="scientific">Pachysolen tannophilus NRRL Y-2460</name>
    <dbReference type="NCBI Taxonomy" id="669874"/>
    <lineage>
        <taxon>Eukaryota</taxon>
        <taxon>Fungi</taxon>
        <taxon>Dikarya</taxon>
        <taxon>Ascomycota</taxon>
        <taxon>Saccharomycotina</taxon>
        <taxon>Pichiomycetes</taxon>
        <taxon>Pachysolenaceae</taxon>
        <taxon>Pachysolen</taxon>
    </lineage>
</organism>
<evidence type="ECO:0000256" key="2">
    <source>
        <dbReference type="ARBA" id="ARBA00013194"/>
    </source>
</evidence>
<evidence type="ECO:0000256" key="3">
    <source>
        <dbReference type="ARBA" id="ARBA00023110"/>
    </source>
</evidence>
<evidence type="ECO:0000256" key="4">
    <source>
        <dbReference type="ARBA" id="ARBA00023235"/>
    </source>
</evidence>
<comment type="similarity">
    <text evidence="5">Belongs to the FKBP-type PPIase family. FKBP2 subfamily.</text>
</comment>
<dbReference type="Gene3D" id="3.10.50.40">
    <property type="match status" value="1"/>
</dbReference>
<feature type="domain" description="PPIase FKBP-type" evidence="8">
    <location>
        <begin position="94"/>
        <end position="176"/>
    </location>
</feature>
<dbReference type="OrthoDB" id="1902587at2759"/>
<keyword evidence="4 6" id="KW-0413">Isomerase</keyword>
<dbReference type="EC" id="5.2.1.8" evidence="2 6"/>
<reference evidence="10" key="1">
    <citation type="submission" date="2016-05" db="EMBL/GenBank/DDBJ databases">
        <title>Comparative genomics of biotechnologically important yeasts.</title>
        <authorList>
            <consortium name="DOE Joint Genome Institute"/>
            <person name="Riley R."/>
            <person name="Haridas S."/>
            <person name="Wolfe K.H."/>
            <person name="Lopes M.R."/>
            <person name="Hittinger C.T."/>
            <person name="Goker M."/>
            <person name="Salamov A."/>
            <person name="Wisecaver J."/>
            <person name="Long T.M."/>
            <person name="Aerts A.L."/>
            <person name="Barry K."/>
            <person name="Choi C."/>
            <person name="Clum A."/>
            <person name="Coughlan A.Y."/>
            <person name="Deshpande S."/>
            <person name="Douglass A.P."/>
            <person name="Hanson S.J."/>
            <person name="Klenk H.-P."/>
            <person name="Labutti K."/>
            <person name="Lapidus A."/>
            <person name="Lindquist E."/>
            <person name="Lipzen A."/>
            <person name="Meier-Kolthoff J.P."/>
            <person name="Ohm R.A."/>
            <person name="Otillar R.P."/>
            <person name="Pangilinan J."/>
            <person name="Peng Y."/>
            <person name="Rokas A."/>
            <person name="Rosa C.A."/>
            <person name="Scheuner C."/>
            <person name="Sibirny A.A."/>
            <person name="Slot J.C."/>
            <person name="Stielow J.B."/>
            <person name="Sun H."/>
            <person name="Kurtzman C.P."/>
            <person name="Blackwell M."/>
            <person name="Grigoriev I.V."/>
            <person name="Jeffries T.W."/>
        </authorList>
    </citation>
    <scope>NUCLEOTIDE SEQUENCE [LARGE SCALE GENOMIC DNA]</scope>
    <source>
        <strain evidence="10">NRRL Y-2460</strain>
    </source>
</reference>
<evidence type="ECO:0000313" key="9">
    <source>
        <dbReference type="EMBL" id="ODV97260.1"/>
    </source>
</evidence>
<dbReference type="InterPro" id="IPR044609">
    <property type="entry name" value="FKBP2/11"/>
</dbReference>